<reference evidence="2 3" key="1">
    <citation type="journal article" date="2024" name="J Genomics">
        <title>Draft genome sequencing and assembly of Favolaschia claudopus CIRM-BRFM 2984 isolated from oak limbs.</title>
        <authorList>
            <person name="Navarro D."/>
            <person name="Drula E."/>
            <person name="Chaduli D."/>
            <person name="Cazenave R."/>
            <person name="Ahrendt S."/>
            <person name="Wang J."/>
            <person name="Lipzen A."/>
            <person name="Daum C."/>
            <person name="Barry K."/>
            <person name="Grigoriev I.V."/>
            <person name="Favel A."/>
            <person name="Rosso M.N."/>
            <person name="Martin F."/>
        </authorList>
    </citation>
    <scope>NUCLEOTIDE SEQUENCE [LARGE SCALE GENOMIC DNA]</scope>
    <source>
        <strain evidence="2 3">CIRM-BRFM 2984</strain>
    </source>
</reference>
<dbReference type="EMBL" id="JAWWNJ010000014">
    <property type="protein sequence ID" value="KAK7041318.1"/>
    <property type="molecule type" value="Genomic_DNA"/>
</dbReference>
<proteinExistence type="predicted"/>
<organism evidence="2 3">
    <name type="scientific">Favolaschia claudopus</name>
    <dbReference type="NCBI Taxonomy" id="2862362"/>
    <lineage>
        <taxon>Eukaryota</taxon>
        <taxon>Fungi</taxon>
        <taxon>Dikarya</taxon>
        <taxon>Basidiomycota</taxon>
        <taxon>Agaricomycotina</taxon>
        <taxon>Agaricomycetes</taxon>
        <taxon>Agaricomycetidae</taxon>
        <taxon>Agaricales</taxon>
        <taxon>Marasmiineae</taxon>
        <taxon>Mycenaceae</taxon>
        <taxon>Favolaschia</taxon>
    </lineage>
</organism>
<dbReference type="AlphaFoldDB" id="A0AAW0CU31"/>
<dbReference type="PANTHER" id="PTHR46791">
    <property type="entry name" value="EXPRESSED PROTEIN"/>
    <property type="match status" value="1"/>
</dbReference>
<evidence type="ECO:0000313" key="2">
    <source>
        <dbReference type="EMBL" id="KAK7041318.1"/>
    </source>
</evidence>
<keyword evidence="3" id="KW-1185">Reference proteome</keyword>
<sequence length="137" mass="15583">MSNQRGISISALARALHIDRHVLSKRLKEAGVSHTFAALTKADLDTLVKGFCTEKPDSGVRYLIGYLVRVQKRRVYASVRRVNGLGQNLRQRKTVRRRTYRVSRPNALWHLDGHHKLILWGFAIHGIVDGYSRTVSP</sequence>
<dbReference type="Proteomes" id="UP001362999">
    <property type="component" value="Unassembled WGS sequence"/>
</dbReference>
<evidence type="ECO:0000313" key="3">
    <source>
        <dbReference type="Proteomes" id="UP001362999"/>
    </source>
</evidence>
<comment type="caution">
    <text evidence="2">The sequence shown here is derived from an EMBL/GenBank/DDBJ whole genome shotgun (WGS) entry which is preliminary data.</text>
</comment>
<accession>A0AAW0CU31</accession>
<evidence type="ECO:0000259" key="1">
    <source>
        <dbReference type="Pfam" id="PF24764"/>
    </source>
</evidence>
<protein>
    <recommendedName>
        <fullName evidence="1">Integrase core domain-containing protein</fullName>
    </recommendedName>
</protein>
<feature type="domain" description="Integrase core" evidence="1">
    <location>
        <begin position="100"/>
        <end position="135"/>
    </location>
</feature>
<dbReference type="Pfam" id="PF24764">
    <property type="entry name" value="rva_4"/>
    <property type="match status" value="1"/>
</dbReference>
<dbReference type="InterPro" id="IPR058913">
    <property type="entry name" value="Integrase_dom_put"/>
</dbReference>
<gene>
    <name evidence="2" type="ORF">R3P38DRAFT_2512290</name>
</gene>
<dbReference type="PANTHER" id="PTHR46791:SF5">
    <property type="entry name" value="CLR5 DOMAIN-CONTAINING PROTEIN-RELATED"/>
    <property type="match status" value="1"/>
</dbReference>
<name>A0AAW0CU31_9AGAR</name>